<proteinExistence type="predicted"/>
<sequence length="126" mass="14198">MKDQRLIQKVEQLSSAGCHYRIEELATIYSPDLVIHILQEDSSLLTFDYQQNLDFFRSLRDSGASPLDTTADFNLAEVQNGTGFVTVTRILDLGAGPKKIIFNLFLEETSEGWQIFREQAVILGDA</sequence>
<evidence type="ECO:0000313" key="2">
    <source>
        <dbReference type="EMBL" id="SMS01094.1"/>
    </source>
</evidence>
<dbReference type="Proteomes" id="UP000196125">
    <property type="component" value="Unassembled WGS sequence"/>
</dbReference>
<dbReference type="EMBL" id="FXXI01000003">
    <property type="protein sequence ID" value="SMS01094.1"/>
    <property type="molecule type" value="Genomic_DNA"/>
</dbReference>
<dbReference type="RefSeq" id="WP_087481118.1">
    <property type="nucleotide sequence ID" value="NZ_AP024884.1"/>
</dbReference>
<gene>
    <name evidence="1" type="ORF">SBX37_18245</name>
    <name evidence="2" type="ORF">VIM7927_02371</name>
</gene>
<dbReference type="Proteomes" id="UP001283366">
    <property type="component" value="Unassembled WGS sequence"/>
</dbReference>
<dbReference type="EMBL" id="JAWRCO010000002">
    <property type="protein sequence ID" value="MDW6004803.1"/>
    <property type="molecule type" value="Genomic_DNA"/>
</dbReference>
<reference evidence="1 4" key="2">
    <citation type="submission" date="2023-11" db="EMBL/GenBank/DDBJ databases">
        <title>Plant-associative lifestyle of Vibrio porteresiae and its evolutionary dynamics.</title>
        <authorList>
            <person name="Rameshkumar N."/>
            <person name="Kirti K."/>
        </authorList>
    </citation>
    <scope>NUCLEOTIDE SEQUENCE [LARGE SCALE GENOMIC DNA]</scope>
    <source>
        <strain evidence="1 4">MSSRF38</strain>
    </source>
</reference>
<evidence type="ECO:0000313" key="3">
    <source>
        <dbReference type="Proteomes" id="UP000196125"/>
    </source>
</evidence>
<name>A0A1Y6ITX1_9VIBR</name>
<organism evidence="2 3">
    <name type="scientific">Vibrio mangrovi</name>
    <dbReference type="NCBI Taxonomy" id="474394"/>
    <lineage>
        <taxon>Bacteria</taxon>
        <taxon>Pseudomonadati</taxon>
        <taxon>Pseudomonadota</taxon>
        <taxon>Gammaproteobacteria</taxon>
        <taxon>Vibrionales</taxon>
        <taxon>Vibrionaceae</taxon>
        <taxon>Vibrio</taxon>
    </lineage>
</organism>
<evidence type="ECO:0000313" key="1">
    <source>
        <dbReference type="EMBL" id="MDW6004803.1"/>
    </source>
</evidence>
<keyword evidence="4" id="KW-1185">Reference proteome</keyword>
<dbReference type="AlphaFoldDB" id="A0A1Y6ITX1"/>
<accession>A0A1Y6ITX1</accession>
<evidence type="ECO:0000313" key="4">
    <source>
        <dbReference type="Proteomes" id="UP001283366"/>
    </source>
</evidence>
<protein>
    <recommendedName>
        <fullName evidence="5">Nuclear transport factor 2 family protein</fullName>
    </recommendedName>
</protein>
<reference evidence="2 3" key="1">
    <citation type="submission" date="2017-05" db="EMBL/GenBank/DDBJ databases">
        <authorList>
            <person name="Song R."/>
            <person name="Chenine A.L."/>
            <person name="Ruprecht R.M."/>
        </authorList>
    </citation>
    <scope>NUCLEOTIDE SEQUENCE [LARGE SCALE GENOMIC DNA]</scope>
    <source>
        <strain evidence="2 3">CECT 7927</strain>
    </source>
</reference>
<dbReference type="OrthoDB" id="8602165at2"/>
<evidence type="ECO:0008006" key="5">
    <source>
        <dbReference type="Google" id="ProtNLM"/>
    </source>
</evidence>